<feature type="binding site" evidence="6">
    <location>
        <begin position="15"/>
        <end position="22"/>
    </location>
    <ligand>
        <name>GTP</name>
        <dbReference type="ChEBI" id="CHEBI:37565"/>
    </ligand>
</feature>
<feature type="region of interest" description="G3" evidence="7">
    <location>
        <begin position="62"/>
        <end position="65"/>
    </location>
</feature>
<dbReference type="InterPro" id="IPR005662">
    <property type="entry name" value="GTPase_Era-like"/>
</dbReference>
<dbReference type="GO" id="GO:0005886">
    <property type="term" value="C:plasma membrane"/>
    <property type="evidence" value="ECO:0007669"/>
    <property type="project" value="UniProtKB-SubCell"/>
</dbReference>
<comment type="subcellular location">
    <subcellularLocation>
        <location evidence="6">Cytoplasm</location>
    </subcellularLocation>
    <subcellularLocation>
        <location evidence="6">Cell membrane</location>
        <topology evidence="6">Peripheral membrane protein</topology>
    </subcellularLocation>
</comment>
<dbReference type="InterPro" id="IPR004044">
    <property type="entry name" value="KH_dom_type_2"/>
</dbReference>
<feature type="binding site" evidence="6">
    <location>
        <begin position="130"/>
        <end position="133"/>
    </location>
    <ligand>
        <name>GTP</name>
        <dbReference type="ChEBI" id="CHEBI:37565"/>
    </ligand>
</feature>
<keyword evidence="6" id="KW-0690">Ribosome biogenesis</keyword>
<dbReference type="GO" id="GO:0043024">
    <property type="term" value="F:ribosomal small subunit binding"/>
    <property type="evidence" value="ECO:0007669"/>
    <property type="project" value="TreeGrafter"/>
</dbReference>
<gene>
    <name evidence="6 11" type="primary">era</name>
    <name evidence="11" type="ORF">H9894_07180</name>
</gene>
<evidence type="ECO:0000259" key="10">
    <source>
        <dbReference type="PROSITE" id="PS51713"/>
    </source>
</evidence>
<dbReference type="InterPro" id="IPR015946">
    <property type="entry name" value="KH_dom-like_a/b"/>
</dbReference>
<keyword evidence="6" id="KW-0963">Cytoplasm</keyword>
<dbReference type="GO" id="GO:0070181">
    <property type="term" value="F:small ribosomal subunit rRNA binding"/>
    <property type="evidence" value="ECO:0007669"/>
    <property type="project" value="UniProtKB-UniRule"/>
</dbReference>
<evidence type="ECO:0000256" key="4">
    <source>
        <dbReference type="ARBA" id="ARBA00022884"/>
    </source>
</evidence>
<comment type="similarity">
    <text evidence="1 6 7 8">Belongs to the TRAFAC class TrmE-Era-EngA-EngB-Septin-like GTPase superfamily. Era GTPase family.</text>
</comment>
<dbReference type="GO" id="GO:0000028">
    <property type="term" value="P:ribosomal small subunit assembly"/>
    <property type="evidence" value="ECO:0007669"/>
    <property type="project" value="TreeGrafter"/>
</dbReference>
<dbReference type="PROSITE" id="PS50823">
    <property type="entry name" value="KH_TYPE_2"/>
    <property type="match status" value="1"/>
</dbReference>
<dbReference type="HAMAP" id="MF_00367">
    <property type="entry name" value="GTPase_Era"/>
    <property type="match status" value="1"/>
</dbReference>
<keyword evidence="4 6" id="KW-0694">RNA-binding</keyword>
<evidence type="ECO:0000256" key="8">
    <source>
        <dbReference type="RuleBase" id="RU003761"/>
    </source>
</evidence>
<dbReference type="PRINTS" id="PR00326">
    <property type="entry name" value="GTP1OBG"/>
</dbReference>
<comment type="caution">
    <text evidence="11">The sequence shown here is derived from an EMBL/GenBank/DDBJ whole genome shotgun (WGS) entry which is preliminary data.</text>
</comment>
<evidence type="ECO:0000256" key="7">
    <source>
        <dbReference type="PROSITE-ProRule" id="PRU01050"/>
    </source>
</evidence>
<dbReference type="CDD" id="cd04163">
    <property type="entry name" value="Era"/>
    <property type="match status" value="1"/>
</dbReference>
<evidence type="ECO:0000256" key="6">
    <source>
        <dbReference type="HAMAP-Rule" id="MF_00367"/>
    </source>
</evidence>
<reference evidence="11" key="1">
    <citation type="journal article" date="2021" name="PeerJ">
        <title>Extensive microbial diversity within the chicken gut microbiome revealed by metagenomics and culture.</title>
        <authorList>
            <person name="Gilroy R."/>
            <person name="Ravi A."/>
            <person name="Getino M."/>
            <person name="Pursley I."/>
            <person name="Horton D.L."/>
            <person name="Alikhan N.F."/>
            <person name="Baker D."/>
            <person name="Gharbi K."/>
            <person name="Hall N."/>
            <person name="Watson M."/>
            <person name="Adriaenssens E.M."/>
            <person name="Foster-Nyarko E."/>
            <person name="Jarju S."/>
            <person name="Secka A."/>
            <person name="Antonio M."/>
            <person name="Oren A."/>
            <person name="Chaudhuri R.R."/>
            <person name="La Ragione R."/>
            <person name="Hildebrand F."/>
            <person name="Pallen M.J."/>
        </authorList>
    </citation>
    <scope>NUCLEOTIDE SEQUENCE</scope>
    <source>
        <strain evidence="11">ChiHecec2B26-446</strain>
    </source>
</reference>
<dbReference type="GO" id="GO:0005525">
    <property type="term" value="F:GTP binding"/>
    <property type="evidence" value="ECO:0007669"/>
    <property type="project" value="UniProtKB-UniRule"/>
</dbReference>
<accession>A0A9D1PWN2</accession>
<dbReference type="PANTHER" id="PTHR42698">
    <property type="entry name" value="GTPASE ERA"/>
    <property type="match status" value="1"/>
</dbReference>
<keyword evidence="6" id="KW-0699">rRNA-binding</keyword>
<dbReference type="Proteomes" id="UP000886752">
    <property type="component" value="Unassembled WGS sequence"/>
</dbReference>
<feature type="region of interest" description="G4" evidence="7">
    <location>
        <begin position="130"/>
        <end position="133"/>
    </location>
</feature>
<evidence type="ECO:0000313" key="12">
    <source>
        <dbReference type="Proteomes" id="UP000886752"/>
    </source>
</evidence>
<sequence>MSESTHRCGWVALMGPPNAGKSTLLNTLMEQKITIVTPKPQTTRNQIVGILTEPGLQIIFMDTPGLSQGRGQLSKTMLQAVWQSLRQAEVIMPVLDAHTYILHPEYLDRDLAPIIEALRGETRPIVVVVNKIDLFSDKSRMLPLLTRLSEIWPDAEIYPLSALNKDGVEGLKEVLAARLPERGIEFPEDQVSTMPVRFMVSELIREKLFLHLREEVPYGTAVTIDKWEESPATKQTVIYATIYVSRPMHKAMVIGKRGAMIKQIGSEARQDIQELLEGRVHLELWVKVREHWSEDMTFLSDLELDNMGSFVDQTALPGDADKQDR</sequence>
<keyword evidence="6" id="KW-0472">Membrane</keyword>
<keyword evidence="5 6" id="KW-0342">GTP-binding</keyword>
<dbReference type="EMBL" id="DXHV01000066">
    <property type="protein sequence ID" value="HIW00954.1"/>
    <property type="molecule type" value="Genomic_DNA"/>
</dbReference>
<feature type="binding site" evidence="6">
    <location>
        <begin position="62"/>
        <end position="66"/>
    </location>
    <ligand>
        <name>GTP</name>
        <dbReference type="ChEBI" id="CHEBI:37565"/>
    </ligand>
</feature>
<evidence type="ECO:0000256" key="1">
    <source>
        <dbReference type="ARBA" id="ARBA00007921"/>
    </source>
</evidence>
<evidence type="ECO:0000256" key="2">
    <source>
        <dbReference type="ARBA" id="ARBA00020484"/>
    </source>
</evidence>
<dbReference type="GO" id="GO:0003924">
    <property type="term" value="F:GTPase activity"/>
    <property type="evidence" value="ECO:0007669"/>
    <property type="project" value="UniProtKB-UniRule"/>
</dbReference>
<evidence type="ECO:0000256" key="5">
    <source>
        <dbReference type="ARBA" id="ARBA00023134"/>
    </source>
</evidence>
<dbReference type="InterPro" id="IPR006073">
    <property type="entry name" value="GTP-bd"/>
</dbReference>
<feature type="region of interest" description="G1" evidence="7">
    <location>
        <begin position="15"/>
        <end position="22"/>
    </location>
</feature>
<dbReference type="PANTHER" id="PTHR42698:SF1">
    <property type="entry name" value="GTPASE ERA, MITOCHONDRIAL"/>
    <property type="match status" value="1"/>
</dbReference>
<dbReference type="NCBIfam" id="NF000908">
    <property type="entry name" value="PRK00089.1"/>
    <property type="match status" value="1"/>
</dbReference>
<proteinExistence type="inferred from homology"/>
<dbReference type="PROSITE" id="PS51713">
    <property type="entry name" value="G_ERA"/>
    <property type="match status" value="1"/>
</dbReference>
<dbReference type="InterPro" id="IPR027417">
    <property type="entry name" value="P-loop_NTPase"/>
</dbReference>
<protein>
    <recommendedName>
        <fullName evidence="2 6">GTPase Era</fullName>
    </recommendedName>
</protein>
<keyword evidence="6" id="KW-1003">Cell membrane</keyword>
<dbReference type="InterPro" id="IPR005225">
    <property type="entry name" value="Small_GTP-bd"/>
</dbReference>
<dbReference type="InterPro" id="IPR009019">
    <property type="entry name" value="KH_sf_prok-type"/>
</dbReference>
<dbReference type="Gene3D" id="3.30.300.20">
    <property type="match status" value="1"/>
</dbReference>
<feature type="region of interest" description="G5" evidence="7">
    <location>
        <begin position="160"/>
        <end position="162"/>
    </location>
</feature>
<dbReference type="InterPro" id="IPR030388">
    <property type="entry name" value="G_ERA_dom"/>
</dbReference>
<keyword evidence="3 6" id="KW-0547">Nucleotide-binding</keyword>
<dbReference type="NCBIfam" id="TIGR00231">
    <property type="entry name" value="small_GTP"/>
    <property type="match status" value="1"/>
</dbReference>
<comment type="subunit">
    <text evidence="6">Monomer.</text>
</comment>
<organism evidence="11 12">
    <name type="scientific">Candidatus Desulfovibrio intestinipullorum</name>
    <dbReference type="NCBI Taxonomy" id="2838536"/>
    <lineage>
        <taxon>Bacteria</taxon>
        <taxon>Pseudomonadati</taxon>
        <taxon>Thermodesulfobacteriota</taxon>
        <taxon>Desulfovibrionia</taxon>
        <taxon>Desulfovibrionales</taxon>
        <taxon>Desulfovibrionaceae</taxon>
        <taxon>Desulfovibrio</taxon>
    </lineage>
</organism>
<dbReference type="GO" id="GO:0005829">
    <property type="term" value="C:cytosol"/>
    <property type="evidence" value="ECO:0007669"/>
    <property type="project" value="TreeGrafter"/>
</dbReference>
<feature type="domain" description="Era-type G" evidence="10">
    <location>
        <begin position="7"/>
        <end position="181"/>
    </location>
</feature>
<dbReference type="AlphaFoldDB" id="A0A9D1PWN2"/>
<evidence type="ECO:0000256" key="3">
    <source>
        <dbReference type="ARBA" id="ARBA00022741"/>
    </source>
</evidence>
<dbReference type="CDD" id="cd22534">
    <property type="entry name" value="KH-II_Era"/>
    <property type="match status" value="1"/>
</dbReference>
<dbReference type="NCBIfam" id="TIGR00436">
    <property type="entry name" value="era"/>
    <property type="match status" value="1"/>
</dbReference>
<feature type="domain" description="KH type-2" evidence="9">
    <location>
        <begin position="212"/>
        <end position="290"/>
    </location>
</feature>
<evidence type="ECO:0000313" key="11">
    <source>
        <dbReference type="EMBL" id="HIW00954.1"/>
    </source>
</evidence>
<dbReference type="SUPFAM" id="SSF54814">
    <property type="entry name" value="Prokaryotic type KH domain (KH-domain type II)"/>
    <property type="match status" value="1"/>
</dbReference>
<dbReference type="Pfam" id="PF07650">
    <property type="entry name" value="KH_2"/>
    <property type="match status" value="1"/>
</dbReference>
<dbReference type="SUPFAM" id="SSF52540">
    <property type="entry name" value="P-loop containing nucleoside triphosphate hydrolases"/>
    <property type="match status" value="1"/>
</dbReference>
<dbReference type="Pfam" id="PF01926">
    <property type="entry name" value="MMR_HSR1"/>
    <property type="match status" value="1"/>
</dbReference>
<evidence type="ECO:0000259" key="9">
    <source>
        <dbReference type="PROSITE" id="PS50823"/>
    </source>
</evidence>
<comment type="function">
    <text evidence="6">An essential GTPase that binds both GDP and GTP, with rapid nucleotide exchange. Plays a role in 16S rRNA processing and 30S ribosomal subunit biogenesis and possibly also in cell cycle regulation and energy metabolism.</text>
</comment>
<name>A0A9D1PWN2_9BACT</name>
<dbReference type="Gene3D" id="3.40.50.300">
    <property type="entry name" value="P-loop containing nucleotide triphosphate hydrolases"/>
    <property type="match status" value="1"/>
</dbReference>
<reference evidence="11" key="2">
    <citation type="submission" date="2021-04" db="EMBL/GenBank/DDBJ databases">
        <authorList>
            <person name="Gilroy R."/>
        </authorList>
    </citation>
    <scope>NUCLEOTIDE SEQUENCE</scope>
    <source>
        <strain evidence="11">ChiHecec2B26-446</strain>
    </source>
</reference>
<feature type="region of interest" description="G2" evidence="7">
    <location>
        <begin position="41"/>
        <end position="45"/>
    </location>
</feature>